<dbReference type="PANTHER" id="PTHR45982:SF1">
    <property type="entry name" value="REGULATOR OF CHROMOSOME CONDENSATION"/>
    <property type="match status" value="1"/>
</dbReference>
<dbReference type="Proteomes" id="UP000444721">
    <property type="component" value="Unassembled WGS sequence"/>
</dbReference>
<dbReference type="VEuPathDB" id="AmoebaDB:NF0054830"/>
<dbReference type="VEuPathDB" id="AmoebaDB:NfTy_009170"/>
<evidence type="ECO:0000256" key="3">
    <source>
        <dbReference type="PROSITE-ProRule" id="PRU00235"/>
    </source>
</evidence>
<dbReference type="GeneID" id="68114373"/>
<dbReference type="Gene3D" id="2.130.10.30">
    <property type="entry name" value="Regulator of chromosome condensation 1/beta-lactamase-inhibitor protein II"/>
    <property type="match status" value="2"/>
</dbReference>
<feature type="repeat" description="RCC1" evidence="3">
    <location>
        <begin position="476"/>
        <end position="535"/>
    </location>
</feature>
<dbReference type="PANTHER" id="PTHR45982">
    <property type="entry name" value="REGULATOR OF CHROMOSOME CONDENSATION"/>
    <property type="match status" value="1"/>
</dbReference>
<feature type="region of interest" description="Disordered" evidence="4">
    <location>
        <begin position="51"/>
        <end position="114"/>
    </location>
</feature>
<gene>
    <name evidence="6" type="ORF">FDP41_007155</name>
</gene>
<dbReference type="AlphaFoldDB" id="A0A6A5BI87"/>
<dbReference type="SUPFAM" id="SSF50985">
    <property type="entry name" value="RCC1/BLIP-II"/>
    <property type="match status" value="1"/>
</dbReference>
<dbReference type="OrthoDB" id="8068875at2759"/>
<name>A0A6A5BI87_NAEFO</name>
<sequence length="621" mass="69964">MFEQDQPQSSTTTTSQNDSLTRSNDGDHNSRVSQPRVRIHKLVKDFLDRVLSETSSIDPDDEDAEEEEPSFINMDEDQETDSLPSSMESQEVFNLNEQPSRSPDTKPSSPSLSLNNYSTTNLDLNIESDPYGFSSAYFCFGSNEENFLSLNSSQLSQYETGVDGFDGEVISRVTQRTFHTTPMIISTTDNNEEVVMVADSETALRPRVLGGEEVVEHIRMAAYNLGILTRRMKSFHDLSNKSHPSLDEKENGTICYISGSNERGQFGLPEKFKRTSSFRKVDYFEKNGIQIKDMTFGSYFTLFLSANGQLFSAGDNENGQLGRSSLDNQFNIEQVKIVNPETSEEEFITQIEAGAFHCAFLAKSGNVYSQGYNCWGQSGHEGDDIIRPTRIDIFGKEKIEIERIVCIEHNTFFITKPNPFRDIYGCGFSKKGQLGGEHGGESVRQPVKLHFFSGKDKSVKSISGGWGHVIIVTQDGSVYAQGLNDYGQCGVGDLETRKETTLIPFFTETLYKQSYLEKIEEVQCGSYHSLFLSRSGKLFGCGYNEMGSLSLGSESWITIPTLIVEFPSYLIGEPHYQLELKTWCYTTAILVKKRSKRVEQFFTNLMRSLQHEARFFDLLIV</sequence>
<evidence type="ECO:0000313" key="6">
    <source>
        <dbReference type="EMBL" id="KAF0973768.1"/>
    </source>
</evidence>
<evidence type="ECO:0000313" key="7">
    <source>
        <dbReference type="Proteomes" id="UP000444721"/>
    </source>
</evidence>
<accession>A0A6A5BI87</accession>
<feature type="compositionally biased region" description="Low complexity" evidence="4">
    <location>
        <begin position="1"/>
        <end position="19"/>
    </location>
</feature>
<evidence type="ECO:0000256" key="4">
    <source>
        <dbReference type="SAM" id="MobiDB-lite"/>
    </source>
</evidence>
<keyword evidence="2" id="KW-0677">Repeat</keyword>
<evidence type="ECO:0000259" key="5">
    <source>
        <dbReference type="Pfam" id="PF25390"/>
    </source>
</evidence>
<dbReference type="InterPro" id="IPR058923">
    <property type="entry name" value="RCC1-like_dom"/>
</dbReference>
<comment type="caution">
    <text evidence="6">The sequence shown here is derived from an EMBL/GenBank/DDBJ whole genome shotgun (WGS) entry which is preliminary data.</text>
</comment>
<dbReference type="OMA" id="EHNTFFI"/>
<dbReference type="InterPro" id="IPR051553">
    <property type="entry name" value="Ran_GTPase-activating"/>
</dbReference>
<feature type="repeat" description="RCC1" evidence="3">
    <location>
        <begin position="308"/>
        <end position="364"/>
    </location>
</feature>
<proteinExistence type="predicted"/>
<dbReference type="PROSITE" id="PS50012">
    <property type="entry name" value="RCC1_3"/>
    <property type="match status" value="3"/>
</dbReference>
<feature type="repeat" description="RCC1" evidence="3">
    <location>
        <begin position="421"/>
        <end position="475"/>
    </location>
</feature>
<evidence type="ECO:0000256" key="2">
    <source>
        <dbReference type="ARBA" id="ARBA00022737"/>
    </source>
</evidence>
<dbReference type="PRINTS" id="PR00633">
    <property type="entry name" value="RCCNDNSATION"/>
</dbReference>
<dbReference type="EMBL" id="VFQX01000058">
    <property type="protein sequence ID" value="KAF0973768.1"/>
    <property type="molecule type" value="Genomic_DNA"/>
</dbReference>
<feature type="region of interest" description="Disordered" evidence="4">
    <location>
        <begin position="1"/>
        <end position="38"/>
    </location>
</feature>
<keyword evidence="1" id="KW-0344">Guanine-nucleotide releasing factor</keyword>
<dbReference type="InterPro" id="IPR009091">
    <property type="entry name" value="RCC1/BLIP-II"/>
</dbReference>
<dbReference type="InterPro" id="IPR000408">
    <property type="entry name" value="Reg_chr_condens"/>
</dbReference>
<feature type="domain" description="RCC1-like" evidence="5">
    <location>
        <begin position="255"/>
        <end position="564"/>
    </location>
</feature>
<dbReference type="Pfam" id="PF25390">
    <property type="entry name" value="WD40_RLD"/>
    <property type="match status" value="1"/>
</dbReference>
<organism evidence="6 7">
    <name type="scientific">Naegleria fowleri</name>
    <name type="common">Brain eating amoeba</name>
    <dbReference type="NCBI Taxonomy" id="5763"/>
    <lineage>
        <taxon>Eukaryota</taxon>
        <taxon>Discoba</taxon>
        <taxon>Heterolobosea</taxon>
        <taxon>Tetramitia</taxon>
        <taxon>Eutetramitia</taxon>
        <taxon>Vahlkampfiidae</taxon>
        <taxon>Naegleria</taxon>
    </lineage>
</organism>
<dbReference type="VEuPathDB" id="AmoebaDB:FDP41_007155"/>
<dbReference type="RefSeq" id="XP_044558481.1">
    <property type="nucleotide sequence ID" value="XM_044710869.1"/>
</dbReference>
<reference evidence="6 7" key="1">
    <citation type="journal article" date="2019" name="Sci. Rep.">
        <title>Nanopore sequencing improves the draft genome of the human pathogenic amoeba Naegleria fowleri.</title>
        <authorList>
            <person name="Liechti N."/>
            <person name="Schurch N."/>
            <person name="Bruggmann R."/>
            <person name="Wittwer M."/>
        </authorList>
    </citation>
    <scope>NUCLEOTIDE SEQUENCE [LARGE SCALE GENOMIC DNA]</scope>
    <source>
        <strain evidence="6 7">ATCC 30894</strain>
    </source>
</reference>
<protein>
    <recommendedName>
        <fullName evidence="5">RCC1-like domain-containing protein</fullName>
    </recommendedName>
</protein>
<feature type="compositionally biased region" description="Polar residues" evidence="4">
    <location>
        <begin position="81"/>
        <end position="106"/>
    </location>
</feature>
<feature type="compositionally biased region" description="Acidic residues" evidence="4">
    <location>
        <begin position="58"/>
        <end position="80"/>
    </location>
</feature>
<evidence type="ECO:0000256" key="1">
    <source>
        <dbReference type="ARBA" id="ARBA00022658"/>
    </source>
</evidence>
<keyword evidence="7" id="KW-1185">Reference proteome</keyword>